<organism evidence="2 3">
    <name type="scientific">Shimia sagamensis</name>
    <dbReference type="NCBI Taxonomy" id="1566352"/>
    <lineage>
        <taxon>Bacteria</taxon>
        <taxon>Pseudomonadati</taxon>
        <taxon>Pseudomonadota</taxon>
        <taxon>Alphaproteobacteria</taxon>
        <taxon>Rhodobacterales</taxon>
        <taxon>Roseobacteraceae</taxon>
    </lineage>
</organism>
<evidence type="ECO:0000313" key="2">
    <source>
        <dbReference type="EMBL" id="SMP33972.1"/>
    </source>
</evidence>
<proteinExistence type="predicted"/>
<feature type="domain" description="PAS fold-3" evidence="1">
    <location>
        <begin position="39"/>
        <end position="107"/>
    </location>
</feature>
<dbReference type="InterPro" id="IPR000014">
    <property type="entry name" value="PAS"/>
</dbReference>
<dbReference type="CDD" id="cd00130">
    <property type="entry name" value="PAS"/>
    <property type="match status" value="1"/>
</dbReference>
<dbReference type="InterPro" id="IPR035965">
    <property type="entry name" value="PAS-like_dom_sf"/>
</dbReference>
<name>A0ABY1PGM6_9RHOB</name>
<dbReference type="InterPro" id="IPR013655">
    <property type="entry name" value="PAS_fold_3"/>
</dbReference>
<dbReference type="NCBIfam" id="TIGR00229">
    <property type="entry name" value="sensory_box"/>
    <property type="match status" value="1"/>
</dbReference>
<dbReference type="EMBL" id="FXTY01000009">
    <property type="protein sequence ID" value="SMP33972.1"/>
    <property type="molecule type" value="Genomic_DNA"/>
</dbReference>
<accession>A0ABY1PGM6</accession>
<keyword evidence="3" id="KW-1185">Reference proteome</keyword>
<keyword evidence="2" id="KW-0675">Receptor</keyword>
<comment type="caution">
    <text evidence="2">The sequence shown here is derived from an EMBL/GenBank/DDBJ whole genome shotgun (WGS) entry which is preliminary data.</text>
</comment>
<sequence length="403" mass="44395">MNAMTKISSASADSSATEVRFPNESIVVSSTDPRGVIQFANQTFCDVAGYSVDELLNAPHKIVRHPDMPKGVFYLLWDCLKSGMPVCTYVKNKTKSGGYYWVLAVVTQTENGFLSARIRPSTELFEATKEIYATLLDEEKRENLSPEQSSARLIEMLKDAGYPTLESYGIEALNLEFKARGIIAPDLSSSFLLMDELAEIISDMQGLVNSIEQGFERVRGEPVNLRILAGRLEGAGAALGTISQNYDAMAKEMHSLVGRLHDPENGSLVQMYSAVSQGRWSMQIAQLLNEAHGNIAPDDTATDGAVLLKEHHERLHQRSRARLIEISSIGKSIPDICRSLRRRINGLDVVKLLCKVESGRMRDVDSGLDGIIARLENFHDNTDRHLADLSAKASQVTQKGSAL</sequence>
<dbReference type="RefSeq" id="WP_283427665.1">
    <property type="nucleotide sequence ID" value="NZ_FXTY01000009.1"/>
</dbReference>
<dbReference type="Proteomes" id="UP001157961">
    <property type="component" value="Unassembled WGS sequence"/>
</dbReference>
<dbReference type="SUPFAM" id="SSF55785">
    <property type="entry name" value="PYP-like sensor domain (PAS domain)"/>
    <property type="match status" value="1"/>
</dbReference>
<protein>
    <submittedName>
        <fullName evidence="2">Aerotaxis receptor</fullName>
    </submittedName>
</protein>
<reference evidence="2 3" key="1">
    <citation type="submission" date="2017-05" db="EMBL/GenBank/DDBJ databases">
        <authorList>
            <person name="Varghese N."/>
            <person name="Submissions S."/>
        </authorList>
    </citation>
    <scope>NUCLEOTIDE SEQUENCE [LARGE SCALE GENOMIC DNA]</scope>
    <source>
        <strain evidence="2 3">DSM 29734</strain>
    </source>
</reference>
<gene>
    <name evidence="2" type="ORF">SAMN06265373_109166</name>
</gene>
<dbReference type="Gene3D" id="3.30.450.20">
    <property type="entry name" value="PAS domain"/>
    <property type="match status" value="1"/>
</dbReference>
<dbReference type="Pfam" id="PF08447">
    <property type="entry name" value="PAS_3"/>
    <property type="match status" value="1"/>
</dbReference>
<evidence type="ECO:0000313" key="3">
    <source>
        <dbReference type="Proteomes" id="UP001157961"/>
    </source>
</evidence>
<evidence type="ECO:0000259" key="1">
    <source>
        <dbReference type="Pfam" id="PF08447"/>
    </source>
</evidence>